<sequence>MLKPWIQAQPRLVEVAAGRAPADLVIRGGQWVNVHTREVIPGIDVAVADGRVAYVGPDAGPSIGPDTQVIEAAGRFMVPGLIDAHMHVESGMLTPAGFAGAVIPHGTTTILHDPHEVANVLGLEGVRLMRDESLLQPISMFTQMPSCAPSAPGLETTGAPITEGEVAQAMGWEGIIGLGEMMNFPGVAAGDPQMLAEIAATVAAGKTVGGHYASPDLGRPFHAYVAGGANDDHEITTEAQGIARVRQGMGCMMRLGSAWYDVESQITAITEKGLDPRFFILCTDDSHSGTLVHDGHMNRVVRHAIACGCDPLVAIQMATINAASHFGLERELGSITPGRRADVILTSDLAALPVELVIAQGRVVAEQGRLLVDCPRIDWPERARNSVRLGKRLAAEDFRALASGDSVRARVIGVVENQAPTRALEADLPVQGGVIEPVGDICHIALVERHRGTGGVVNGFVSGFGYRGRVAVASTVAHDSHHMIVVGTDRQTMAAAANHLGDIGGGVTVFRDGAELATVALPIAGLMSDLPAPEVAEAAQAIVRAMQDCGCTLNNAYMQHSLLALVVIPELRISDLGIVDVRSFQIVDLTV</sequence>
<name>A0A1V0GPK9_9RHOB</name>
<keyword evidence="10" id="KW-1185">Reference proteome</keyword>
<dbReference type="GO" id="GO:0000034">
    <property type="term" value="F:adenine deaminase activity"/>
    <property type="evidence" value="ECO:0007669"/>
    <property type="project" value="UniProtKB-UniRule"/>
</dbReference>
<dbReference type="Gene3D" id="3.20.20.140">
    <property type="entry name" value="Metal-dependent hydrolases"/>
    <property type="match status" value="1"/>
</dbReference>
<dbReference type="EC" id="3.5.4.2" evidence="2 6"/>
<feature type="domain" description="Adenine deaminase C-terminal" evidence="8">
    <location>
        <begin position="420"/>
        <end position="585"/>
    </location>
</feature>
<dbReference type="Proteomes" id="UP000191257">
    <property type="component" value="Chromosome"/>
</dbReference>
<accession>A0A1V0GPK9</accession>
<keyword evidence="4 6" id="KW-0464">Manganese</keyword>
<evidence type="ECO:0000256" key="5">
    <source>
        <dbReference type="ARBA" id="ARBA00047720"/>
    </source>
</evidence>
<evidence type="ECO:0000259" key="8">
    <source>
        <dbReference type="Pfam" id="PF13382"/>
    </source>
</evidence>
<reference evidence="9" key="1">
    <citation type="submission" date="2017-12" db="EMBL/GenBank/DDBJ databases">
        <title>FDA dAtabase for Regulatory Grade micrObial Sequences (FDA-ARGOS): Supporting development and validation of Infectious Disease Dx tests.</title>
        <authorList>
            <person name="Campos J."/>
            <person name="Goldberg B."/>
            <person name="Tallon L."/>
            <person name="Sadzewicz L."/>
            <person name="Sengamalay N."/>
            <person name="Ott S."/>
            <person name="Godinez A."/>
            <person name="Nagaraj S."/>
            <person name="Vyas G."/>
            <person name="Aluvathingal J."/>
            <person name="Nadendla S."/>
            <person name="Geyer C."/>
            <person name="Nandy P."/>
            <person name="Hobson J."/>
            <person name="Sichtig H."/>
        </authorList>
    </citation>
    <scope>NUCLEOTIDE SEQUENCE</scope>
    <source>
        <strain evidence="9">FDAARGOS_252</strain>
    </source>
</reference>
<gene>
    <name evidence="6" type="primary">ade</name>
    <name evidence="9" type="ORF">A6J80_04735</name>
</gene>
<dbReference type="HAMAP" id="MF_01518">
    <property type="entry name" value="Adenine_deamin"/>
    <property type="match status" value="1"/>
</dbReference>
<dbReference type="SUPFAM" id="SSF51338">
    <property type="entry name" value="Composite domain of metallo-dependent hydrolases"/>
    <property type="match status" value="1"/>
</dbReference>
<dbReference type="RefSeq" id="WP_080620684.1">
    <property type="nucleotide sequence ID" value="NZ_CAWMZI010000001.1"/>
</dbReference>
<dbReference type="InterPro" id="IPR032466">
    <property type="entry name" value="Metal_Hydrolase"/>
</dbReference>
<dbReference type="PANTHER" id="PTHR11113">
    <property type="entry name" value="N-ACETYLGLUCOSAMINE-6-PHOSPHATE DEACETYLASE"/>
    <property type="match status" value="1"/>
</dbReference>
<evidence type="ECO:0000256" key="6">
    <source>
        <dbReference type="HAMAP-Rule" id="MF_01518"/>
    </source>
</evidence>
<comment type="similarity">
    <text evidence="1 6">Belongs to the metallo-dependent hydrolases superfamily. Adenine deaminase family.</text>
</comment>
<dbReference type="InterPro" id="IPR006679">
    <property type="entry name" value="Adenine_deam"/>
</dbReference>
<evidence type="ECO:0000259" key="7">
    <source>
        <dbReference type="Pfam" id="PF01979"/>
    </source>
</evidence>
<comment type="cofactor">
    <cofactor evidence="6">
        <name>Mn(2+)</name>
        <dbReference type="ChEBI" id="CHEBI:29035"/>
    </cofactor>
</comment>
<evidence type="ECO:0000313" key="10">
    <source>
        <dbReference type="Proteomes" id="UP000191257"/>
    </source>
</evidence>
<evidence type="ECO:0000256" key="3">
    <source>
        <dbReference type="ARBA" id="ARBA00022801"/>
    </source>
</evidence>
<dbReference type="CDD" id="cd01295">
    <property type="entry name" value="AdeC"/>
    <property type="match status" value="1"/>
</dbReference>
<organism evidence="9 10">
    <name type="scientific">Paracoccus yeei</name>
    <dbReference type="NCBI Taxonomy" id="147645"/>
    <lineage>
        <taxon>Bacteria</taxon>
        <taxon>Pseudomonadati</taxon>
        <taxon>Pseudomonadota</taxon>
        <taxon>Alphaproteobacteria</taxon>
        <taxon>Rhodobacterales</taxon>
        <taxon>Paracoccaceae</taxon>
        <taxon>Paracoccus</taxon>
    </lineage>
</organism>
<keyword evidence="3 6" id="KW-0378">Hydrolase</keyword>
<dbReference type="InterPro" id="IPR011059">
    <property type="entry name" value="Metal-dep_hydrolase_composite"/>
</dbReference>
<proteinExistence type="inferred from homology"/>
<dbReference type="KEGG" id="pye:A6J80_04735"/>
<dbReference type="SUPFAM" id="SSF51556">
    <property type="entry name" value="Metallo-dependent hydrolases"/>
    <property type="match status" value="1"/>
</dbReference>
<evidence type="ECO:0000256" key="2">
    <source>
        <dbReference type="ARBA" id="ARBA00012782"/>
    </source>
</evidence>
<dbReference type="PANTHER" id="PTHR11113:SF2">
    <property type="entry name" value="ADENINE DEAMINASE"/>
    <property type="match status" value="1"/>
</dbReference>
<dbReference type="Pfam" id="PF01979">
    <property type="entry name" value="Amidohydro_1"/>
    <property type="match status" value="1"/>
</dbReference>
<dbReference type="AlphaFoldDB" id="A0A1V0GPK9"/>
<evidence type="ECO:0000256" key="4">
    <source>
        <dbReference type="ARBA" id="ARBA00023211"/>
    </source>
</evidence>
<feature type="domain" description="Amidohydrolase-related" evidence="7">
    <location>
        <begin position="76"/>
        <end position="364"/>
    </location>
</feature>
<dbReference type="Gene3D" id="2.30.40.10">
    <property type="entry name" value="Urease, subunit C, domain 1"/>
    <property type="match status" value="1"/>
</dbReference>
<protein>
    <recommendedName>
        <fullName evidence="2 6">Adenine deaminase</fullName>
        <shortName evidence="6">Adenase</shortName>
        <shortName evidence="6">Adenine aminase</shortName>
        <ecNumber evidence="2 6">3.5.4.2</ecNumber>
    </recommendedName>
</protein>
<dbReference type="Pfam" id="PF13382">
    <property type="entry name" value="Adenine_deam_C"/>
    <property type="match status" value="1"/>
</dbReference>
<dbReference type="STRING" id="147645.A6J80_04735"/>
<dbReference type="EMBL" id="CP020442">
    <property type="protein sequence ID" value="ARC35783.1"/>
    <property type="molecule type" value="Genomic_DNA"/>
</dbReference>
<dbReference type="eggNOG" id="COG1001">
    <property type="taxonomic scope" value="Bacteria"/>
</dbReference>
<dbReference type="GO" id="GO:0006146">
    <property type="term" value="P:adenine catabolic process"/>
    <property type="evidence" value="ECO:0007669"/>
    <property type="project" value="InterPro"/>
</dbReference>
<comment type="catalytic activity">
    <reaction evidence="5 6">
        <text>adenine + H2O + H(+) = hypoxanthine + NH4(+)</text>
        <dbReference type="Rhea" id="RHEA:23688"/>
        <dbReference type="ChEBI" id="CHEBI:15377"/>
        <dbReference type="ChEBI" id="CHEBI:15378"/>
        <dbReference type="ChEBI" id="CHEBI:16708"/>
        <dbReference type="ChEBI" id="CHEBI:17368"/>
        <dbReference type="ChEBI" id="CHEBI:28938"/>
        <dbReference type="EC" id="3.5.4.2"/>
    </reaction>
</comment>
<evidence type="ECO:0000256" key="1">
    <source>
        <dbReference type="ARBA" id="ARBA00006773"/>
    </source>
</evidence>
<dbReference type="InterPro" id="IPR006680">
    <property type="entry name" value="Amidohydro-rel"/>
</dbReference>
<dbReference type="InterPro" id="IPR026912">
    <property type="entry name" value="Adenine_deam_C"/>
</dbReference>
<evidence type="ECO:0000313" key="9">
    <source>
        <dbReference type="EMBL" id="ARC35783.1"/>
    </source>
</evidence>